<evidence type="ECO:0000313" key="1">
    <source>
        <dbReference type="EMBL" id="GAF91997.1"/>
    </source>
</evidence>
<reference evidence="1" key="1">
    <citation type="journal article" date="2014" name="Front. Microbiol.">
        <title>High frequency of phylogenetically diverse reductive dehalogenase-homologous genes in deep subseafloor sedimentary metagenomes.</title>
        <authorList>
            <person name="Kawai M."/>
            <person name="Futagami T."/>
            <person name="Toyoda A."/>
            <person name="Takaki Y."/>
            <person name="Nishi S."/>
            <person name="Hori S."/>
            <person name="Arai W."/>
            <person name="Tsubouchi T."/>
            <person name="Morono Y."/>
            <person name="Uchiyama I."/>
            <person name="Ito T."/>
            <person name="Fujiyama A."/>
            <person name="Inagaki F."/>
            <person name="Takami H."/>
        </authorList>
    </citation>
    <scope>NUCLEOTIDE SEQUENCE</scope>
    <source>
        <strain evidence="1">Expedition CK06-06</strain>
    </source>
</reference>
<accession>X0TV26</accession>
<feature type="non-terminal residue" evidence="1">
    <location>
        <position position="31"/>
    </location>
</feature>
<sequence length="31" mass="3382">MFSFRQQRLGEQLRALAAEDRPNGGAYKGGG</sequence>
<proteinExistence type="predicted"/>
<dbReference type="EMBL" id="BARS01010299">
    <property type="protein sequence ID" value="GAF91997.1"/>
    <property type="molecule type" value="Genomic_DNA"/>
</dbReference>
<protein>
    <submittedName>
        <fullName evidence="1">Uncharacterized protein</fullName>
    </submittedName>
</protein>
<name>X0TV26_9ZZZZ</name>
<dbReference type="AlphaFoldDB" id="X0TV26"/>
<gene>
    <name evidence="1" type="ORF">S01H1_19130</name>
</gene>
<comment type="caution">
    <text evidence="1">The sequence shown here is derived from an EMBL/GenBank/DDBJ whole genome shotgun (WGS) entry which is preliminary data.</text>
</comment>
<organism evidence="1">
    <name type="scientific">marine sediment metagenome</name>
    <dbReference type="NCBI Taxonomy" id="412755"/>
    <lineage>
        <taxon>unclassified sequences</taxon>
        <taxon>metagenomes</taxon>
        <taxon>ecological metagenomes</taxon>
    </lineage>
</organism>